<accession>A0A3N6S2E9</accession>
<dbReference type="InterPro" id="IPR003140">
    <property type="entry name" value="PLipase/COase/thioEstase"/>
</dbReference>
<evidence type="ECO:0000256" key="2">
    <source>
        <dbReference type="ARBA" id="ARBA00022801"/>
    </source>
</evidence>
<organism evidence="4 5">
    <name type="scientific">Erwinia psidii</name>
    <dbReference type="NCBI Taxonomy" id="69224"/>
    <lineage>
        <taxon>Bacteria</taxon>
        <taxon>Pseudomonadati</taxon>
        <taxon>Pseudomonadota</taxon>
        <taxon>Gammaproteobacteria</taxon>
        <taxon>Enterobacterales</taxon>
        <taxon>Erwiniaceae</taxon>
        <taxon>Erwinia</taxon>
    </lineage>
</organism>
<dbReference type="EMBL" id="RHHM01000004">
    <property type="protein sequence ID" value="RQM39007.1"/>
    <property type="molecule type" value="Genomic_DNA"/>
</dbReference>
<dbReference type="PANTHER" id="PTHR10655:SF17">
    <property type="entry name" value="LYSOPHOSPHOLIPASE-LIKE PROTEIN 1"/>
    <property type="match status" value="1"/>
</dbReference>
<dbReference type="RefSeq" id="WP_124232532.1">
    <property type="nucleotide sequence ID" value="NZ_RHHM01000004.1"/>
</dbReference>
<comment type="similarity">
    <text evidence="1">Belongs to the AB hydrolase superfamily. AB hydrolase 2 family.</text>
</comment>
<dbReference type="InterPro" id="IPR050565">
    <property type="entry name" value="LYPA1-2/EST-like"/>
</dbReference>
<evidence type="ECO:0000313" key="4">
    <source>
        <dbReference type="EMBL" id="RQM39007.1"/>
    </source>
</evidence>
<dbReference type="Gene3D" id="3.40.50.1820">
    <property type="entry name" value="alpha/beta hydrolase"/>
    <property type="match status" value="1"/>
</dbReference>
<dbReference type="Proteomes" id="UP000279457">
    <property type="component" value="Unassembled WGS sequence"/>
</dbReference>
<feature type="domain" description="Phospholipase/carboxylesterase/thioesterase" evidence="3">
    <location>
        <begin position="3"/>
        <end position="198"/>
    </location>
</feature>
<dbReference type="AlphaFoldDB" id="A0A3N6S2E9"/>
<dbReference type="GO" id="GO:0016787">
    <property type="term" value="F:hydrolase activity"/>
    <property type="evidence" value="ECO:0007669"/>
    <property type="project" value="UniProtKB-KW"/>
</dbReference>
<comment type="caution">
    <text evidence="4">The sequence shown here is derived from an EMBL/GenBank/DDBJ whole genome shotgun (WGS) entry which is preliminary data.</text>
</comment>
<evidence type="ECO:0000259" key="3">
    <source>
        <dbReference type="Pfam" id="PF02230"/>
    </source>
</evidence>
<name>A0A3N6S2E9_9GAMM</name>
<dbReference type="PANTHER" id="PTHR10655">
    <property type="entry name" value="LYSOPHOSPHOLIPASE-RELATED"/>
    <property type="match status" value="1"/>
</dbReference>
<dbReference type="InterPro" id="IPR029058">
    <property type="entry name" value="AB_hydrolase_fold"/>
</dbReference>
<proteinExistence type="inferred from homology"/>
<keyword evidence="5" id="KW-1185">Reference proteome</keyword>
<dbReference type="SUPFAM" id="SSF53474">
    <property type="entry name" value="alpha/beta-Hydrolases"/>
    <property type="match status" value="1"/>
</dbReference>
<keyword evidence="2" id="KW-0378">Hydrolase</keyword>
<reference evidence="4 5" key="1">
    <citation type="submission" date="2018-10" db="EMBL/GenBank/DDBJ databases">
        <title>Draft genome sequence for the type isolate of Erwinia psidii, agent causal of bacterial blight in guava (Psidium guajava) and wilt and die-back of Eucalyptus spp.</title>
        <authorList>
            <person name="Hermenegildo P.S."/>
            <person name="Santos S.A."/>
            <person name="Guimaraes L.M.S."/>
            <person name="Vidigal P.M.P."/>
            <person name="Pereira I.C."/>
            <person name="Badel J.L."/>
            <person name="Alfenas-Zerbini P."/>
            <person name="Ferreira M.A.S.V."/>
            <person name="Alfenas A.C."/>
        </authorList>
    </citation>
    <scope>NUCLEOTIDE SEQUENCE [LARGE SCALE GENOMIC DNA]</scope>
    <source>
        <strain evidence="4 5">IBSBF 435</strain>
    </source>
</reference>
<sequence length="201" mass="21311">MKKRLVILLHGVGSNGEDLANLGTYWATGMPGLGVASPNAPFHFEHGAGWQWFSLTDITPENRPERVVQARDAFDAVINATLARHQMQHQLDHVILAGFSQGAIMALDALVSGRWPVAGVVAFSGRLASPPPYNAVKDTPVLLIHGRADDVIPCAESETAAATLRELGIRVSSHFEPDTGHTISAQGAADAAAFIASCLSE</sequence>
<dbReference type="OrthoDB" id="9801763at2"/>
<protein>
    <submittedName>
        <fullName evidence="4">Phospholipase</fullName>
    </submittedName>
</protein>
<evidence type="ECO:0000256" key="1">
    <source>
        <dbReference type="ARBA" id="ARBA00006499"/>
    </source>
</evidence>
<gene>
    <name evidence="4" type="ORF">EB241_07440</name>
</gene>
<evidence type="ECO:0000313" key="5">
    <source>
        <dbReference type="Proteomes" id="UP000279457"/>
    </source>
</evidence>
<dbReference type="Pfam" id="PF02230">
    <property type="entry name" value="Abhydrolase_2"/>
    <property type="match status" value="1"/>
</dbReference>